<dbReference type="AlphaFoldDB" id="A0A1J4JCR7"/>
<dbReference type="InterPro" id="IPR036249">
    <property type="entry name" value="Thioredoxin-like_sf"/>
</dbReference>
<gene>
    <name evidence="2" type="ORF">TRFO_01977</name>
</gene>
<dbReference type="CDD" id="cd02961">
    <property type="entry name" value="PDI_a_family"/>
    <property type="match status" value="1"/>
</dbReference>
<dbReference type="Gene3D" id="3.40.30.10">
    <property type="entry name" value="Glutaredoxin"/>
    <property type="match status" value="1"/>
</dbReference>
<organism evidence="2 3">
    <name type="scientific">Tritrichomonas foetus</name>
    <dbReference type="NCBI Taxonomy" id="1144522"/>
    <lineage>
        <taxon>Eukaryota</taxon>
        <taxon>Metamonada</taxon>
        <taxon>Parabasalia</taxon>
        <taxon>Tritrichomonadida</taxon>
        <taxon>Tritrichomonadidae</taxon>
        <taxon>Tritrichomonas</taxon>
    </lineage>
</organism>
<feature type="domain" description="Thioredoxin" evidence="1">
    <location>
        <begin position="1"/>
        <end position="121"/>
    </location>
</feature>
<dbReference type="Proteomes" id="UP000179807">
    <property type="component" value="Unassembled WGS sequence"/>
</dbReference>
<sequence length="344" mass="39615">MLFTFFLAFVSSEEFLHTLTSSTFKKLVDGRKKNDVWFVMFSGPDCPACKQAKPIFRNASKVSGGMVKFGYIDANRAPDLSQKYDIRAIPYFRIFYNNGETEYNGDRKVKSFLSASANYLQDFSIKIDENWKETCLMKPGAILFTDKEKTPPLWRGISSYFYGKSIRVGISKSDQKMNDFFGIEKVPEVLFLNGTHDKHIKITSHVNFTSLRLQIEEFFGKRLSNDSGATEDDENKEFTTPDRFNDVCLGGRQNCILVVAKKPTEKLTKIIKMNQRHKFKWFVGDRNLPYPFMGKGGVWVYNPRRDGFIHVESVQELPATIDHVLDGAARWTKRSVFMEETKDL</sequence>
<name>A0A1J4JCR7_9EUKA</name>
<dbReference type="VEuPathDB" id="TrichDB:TRFO_01977"/>
<keyword evidence="3" id="KW-1185">Reference proteome</keyword>
<reference evidence="2" key="1">
    <citation type="submission" date="2016-10" db="EMBL/GenBank/DDBJ databases">
        <authorList>
            <person name="Benchimol M."/>
            <person name="Almeida L.G."/>
            <person name="Vasconcelos A.T."/>
            <person name="Perreira-Neves A."/>
            <person name="Rosa I.A."/>
            <person name="Tasca T."/>
            <person name="Bogo M.R."/>
            <person name="de Souza W."/>
        </authorList>
    </citation>
    <scope>NUCLEOTIDE SEQUENCE [LARGE SCALE GENOMIC DNA]</scope>
    <source>
        <strain evidence="2">K</strain>
    </source>
</reference>
<dbReference type="SUPFAM" id="SSF52833">
    <property type="entry name" value="Thioredoxin-like"/>
    <property type="match status" value="1"/>
</dbReference>
<dbReference type="InterPro" id="IPR013766">
    <property type="entry name" value="Thioredoxin_domain"/>
</dbReference>
<comment type="caution">
    <text evidence="2">The sequence shown here is derived from an EMBL/GenBank/DDBJ whole genome shotgun (WGS) entry which is preliminary data.</text>
</comment>
<dbReference type="InterPro" id="IPR052842">
    <property type="entry name" value="ER_Co-chaperone"/>
</dbReference>
<dbReference type="PANTHER" id="PTHR45184:SF1">
    <property type="entry name" value="DNAJ PROTEIN ERDJ3A"/>
    <property type="match status" value="1"/>
</dbReference>
<protein>
    <submittedName>
        <fullName evidence="2">Thioredoxin family protein</fullName>
    </submittedName>
</protein>
<evidence type="ECO:0000259" key="1">
    <source>
        <dbReference type="PROSITE" id="PS51352"/>
    </source>
</evidence>
<dbReference type="Pfam" id="PF00085">
    <property type="entry name" value="Thioredoxin"/>
    <property type="match status" value="1"/>
</dbReference>
<evidence type="ECO:0000313" key="2">
    <source>
        <dbReference type="EMBL" id="OHS96888.1"/>
    </source>
</evidence>
<dbReference type="OrthoDB" id="74910at2759"/>
<proteinExistence type="predicted"/>
<evidence type="ECO:0000313" key="3">
    <source>
        <dbReference type="Proteomes" id="UP000179807"/>
    </source>
</evidence>
<dbReference type="GeneID" id="94825128"/>
<accession>A0A1J4JCR7</accession>
<dbReference type="RefSeq" id="XP_068350025.1">
    <property type="nucleotide sequence ID" value="XM_068490424.1"/>
</dbReference>
<dbReference type="EMBL" id="MLAK01001148">
    <property type="protein sequence ID" value="OHS96888.1"/>
    <property type="molecule type" value="Genomic_DNA"/>
</dbReference>
<dbReference type="PANTHER" id="PTHR45184">
    <property type="entry name" value="DNAJ PROTEIN ERDJ3A"/>
    <property type="match status" value="1"/>
</dbReference>
<dbReference type="PROSITE" id="PS51352">
    <property type="entry name" value="THIOREDOXIN_2"/>
    <property type="match status" value="1"/>
</dbReference>